<keyword evidence="4" id="KW-0547">Nucleotide-binding</keyword>
<comment type="caution">
    <text evidence="12">The sequence shown here is derived from an EMBL/GenBank/DDBJ whole genome shotgun (WGS) entry which is preliminary data.</text>
</comment>
<sequence>MAMILSAFVCRFGELLFGLGKQEVEMLFGVPGEIKKLQNKLHMISEVLADAERRRIDDRAIDGWLKQLKDVMYDADDILDLCLIEADKHSEGSSSNSSVRFSFPFLPAIRKLPVDHEIGTKIRELNKRLEEIWRWRSEFNLELISPDMQRATSQISRKTSPVGEIDIVGSEIEEHTQSLVDSLIKDDRRRNILVFAIVGAGGIGKTTLAKRIHNDRRIEEGFSVKKWVCVSQDFDDINLLKDIYDGTRDDLAGDQSRSSLEPKVESSLGGKKLFLVLDDVWTAKVWCDLLCKTLKSCAVGGRILVTTRNEQIARQMLAVDIRRVNKLSVEDSWSLLCNKVVLTGEEGEIQHLQDIGMEIVKKCDGLPLAIKAIAGVLCTKEMTRRAWEGVLESAAWSTSGLPDDVQQALYLSYEDLPSYLKQCFIYFSLFPEDYAFKLDYVTELWIAEGFVKAEGSSTMEETAEEYYRELIMRNLLQPYFDGPLRCQMHDLLHCLARYVARDESSVVGKGHQVGSSNELMKLRRVYLTDNETTEIPDVFVKHGSLRTLLWHWSSISETRMDAVFHKLSGLRVLDMSFSEIQRLPDSLGNLIHLRYLNISYTKISVIPETIGNLRNLQFLAMRECCYLSRLPNGIPVNLHNLRSLDLEGTEVVGMPAGLGRLQNLHTLREFTLQSIRAEGCCTIEELRSLSCLTDLSIARLEGISSSSEARAAELSNKPKLSILKLRCTRDLQPSKEEMRRIEEVFEELHPPPSLEELWIEYYFGREFPKWMAETSSSASILFPNLRKLVVEGCGHCERLPLCGLLPNLEYLLIWNAPSVIDVGPEFSVGTSSTGSGGGRAGVDTSKHAFPKLKDLTLGCLCNWQEWHWDKGIQAMPCLKYLYLINCLKLKSLPEGLLLHATSLAKLEISFADSLTALENLLSLTTLDVNNCSKLEKVSNLPALTTLEVEACPKLKVLENLQSLKRMELIDYEMKSLPSYVLTGVQRDKMKRKRVHRHTEKSEGVHTAHLEKLEIHCGTELIRKICQRASPEWPTIQDIQQVHVYSKDGSMHVLYNKSPFSFTTNFNDTTTTSSSETPSGSNGIGLRSVPPP</sequence>
<dbReference type="Proteomes" id="UP000797356">
    <property type="component" value="Chromosome 6"/>
</dbReference>
<evidence type="ECO:0000256" key="2">
    <source>
        <dbReference type="ARBA" id="ARBA00022614"/>
    </source>
</evidence>
<dbReference type="PRINTS" id="PR00364">
    <property type="entry name" value="DISEASERSIST"/>
</dbReference>
<gene>
    <name evidence="12" type="ORF">COCNU_06G016260</name>
</gene>
<evidence type="ECO:0000259" key="10">
    <source>
        <dbReference type="Pfam" id="PF23559"/>
    </source>
</evidence>
<keyword evidence="6" id="KW-0067">ATP-binding</keyword>
<dbReference type="AlphaFoldDB" id="A0A8K0N473"/>
<evidence type="ECO:0000259" key="8">
    <source>
        <dbReference type="Pfam" id="PF00931"/>
    </source>
</evidence>
<keyword evidence="13" id="KW-1185">Reference proteome</keyword>
<feature type="domain" description="NB-ARC" evidence="8">
    <location>
        <begin position="173"/>
        <end position="341"/>
    </location>
</feature>
<dbReference type="InterPro" id="IPR042197">
    <property type="entry name" value="Apaf_helical"/>
</dbReference>
<feature type="domain" description="Disease resistance R13L4/SHOC-2-like LRR" evidence="11">
    <location>
        <begin position="562"/>
        <end position="882"/>
    </location>
</feature>
<accession>A0A8K0N473</accession>
<dbReference type="InterPro" id="IPR055414">
    <property type="entry name" value="LRR_R13L4/SHOC2-like"/>
</dbReference>
<keyword evidence="2" id="KW-0433">Leucine-rich repeat</keyword>
<evidence type="ECO:0000259" key="11">
    <source>
        <dbReference type="Pfam" id="PF23598"/>
    </source>
</evidence>
<dbReference type="InterPro" id="IPR036388">
    <property type="entry name" value="WH-like_DNA-bd_sf"/>
</dbReference>
<dbReference type="Gene3D" id="1.10.8.430">
    <property type="entry name" value="Helical domain of apoptotic protease-activating factors"/>
    <property type="match status" value="1"/>
</dbReference>
<feature type="compositionally biased region" description="Low complexity" evidence="7">
    <location>
        <begin position="1068"/>
        <end position="1080"/>
    </location>
</feature>
<evidence type="ECO:0000256" key="3">
    <source>
        <dbReference type="ARBA" id="ARBA00022737"/>
    </source>
</evidence>
<evidence type="ECO:0000256" key="5">
    <source>
        <dbReference type="ARBA" id="ARBA00022821"/>
    </source>
</evidence>
<dbReference type="Gene3D" id="1.20.5.4130">
    <property type="match status" value="1"/>
</dbReference>
<dbReference type="PANTHER" id="PTHR36766">
    <property type="entry name" value="PLANT BROAD-SPECTRUM MILDEW RESISTANCE PROTEIN RPW8"/>
    <property type="match status" value="1"/>
</dbReference>
<dbReference type="Gene3D" id="3.40.50.300">
    <property type="entry name" value="P-loop containing nucleotide triphosphate hydrolases"/>
    <property type="match status" value="1"/>
</dbReference>
<feature type="region of interest" description="Disordered" evidence="7">
    <location>
        <begin position="1068"/>
        <end position="1091"/>
    </location>
</feature>
<evidence type="ECO:0000259" key="9">
    <source>
        <dbReference type="Pfam" id="PF18052"/>
    </source>
</evidence>
<dbReference type="Pfam" id="PF00931">
    <property type="entry name" value="NB-ARC"/>
    <property type="match status" value="1"/>
</dbReference>
<dbReference type="EMBL" id="CM017877">
    <property type="protein sequence ID" value="KAG1347797.1"/>
    <property type="molecule type" value="Genomic_DNA"/>
</dbReference>
<dbReference type="SUPFAM" id="SSF52058">
    <property type="entry name" value="L domain-like"/>
    <property type="match status" value="1"/>
</dbReference>
<dbReference type="Gene3D" id="3.80.10.10">
    <property type="entry name" value="Ribonuclease Inhibitor"/>
    <property type="match status" value="3"/>
</dbReference>
<dbReference type="Pfam" id="PF23598">
    <property type="entry name" value="LRR_14"/>
    <property type="match status" value="1"/>
</dbReference>
<protein>
    <submittedName>
        <fullName evidence="12">Putative disease resistance protein RGA3</fullName>
    </submittedName>
</protein>
<name>A0A8K0N473_COCNU</name>
<dbReference type="InterPro" id="IPR058922">
    <property type="entry name" value="WHD_DRP"/>
</dbReference>
<evidence type="ECO:0000256" key="6">
    <source>
        <dbReference type="ARBA" id="ARBA00022840"/>
    </source>
</evidence>
<keyword evidence="3" id="KW-0677">Repeat</keyword>
<reference evidence="12" key="2">
    <citation type="submission" date="2019-07" db="EMBL/GenBank/DDBJ databases">
        <authorList>
            <person name="Yang Y."/>
            <person name="Bocs S."/>
            <person name="Baudouin L."/>
        </authorList>
    </citation>
    <scope>NUCLEOTIDE SEQUENCE</scope>
    <source>
        <tissue evidence="12">Spear leaf of Hainan Tall coconut</tissue>
    </source>
</reference>
<feature type="domain" description="Disease resistance N-terminal" evidence="9">
    <location>
        <begin position="14"/>
        <end position="95"/>
    </location>
</feature>
<dbReference type="Pfam" id="PF18052">
    <property type="entry name" value="Rx_N"/>
    <property type="match status" value="1"/>
</dbReference>
<evidence type="ECO:0000313" key="12">
    <source>
        <dbReference type="EMBL" id="KAG1347797.1"/>
    </source>
</evidence>
<dbReference type="InterPro" id="IPR041118">
    <property type="entry name" value="Rx_N"/>
</dbReference>
<dbReference type="PANTHER" id="PTHR36766:SF70">
    <property type="entry name" value="DISEASE RESISTANCE PROTEIN RGA4"/>
    <property type="match status" value="1"/>
</dbReference>
<evidence type="ECO:0000256" key="4">
    <source>
        <dbReference type="ARBA" id="ARBA00022741"/>
    </source>
</evidence>
<dbReference type="GO" id="GO:0042742">
    <property type="term" value="P:defense response to bacterium"/>
    <property type="evidence" value="ECO:0007669"/>
    <property type="project" value="UniProtKB-ARBA"/>
</dbReference>
<dbReference type="GO" id="GO:0002758">
    <property type="term" value="P:innate immune response-activating signaling pathway"/>
    <property type="evidence" value="ECO:0007669"/>
    <property type="project" value="UniProtKB-ARBA"/>
</dbReference>
<dbReference type="InterPro" id="IPR027417">
    <property type="entry name" value="P-loop_NTPase"/>
</dbReference>
<dbReference type="SUPFAM" id="SSF52540">
    <property type="entry name" value="P-loop containing nucleoside triphosphate hydrolases"/>
    <property type="match status" value="1"/>
</dbReference>
<evidence type="ECO:0000313" key="13">
    <source>
        <dbReference type="Proteomes" id="UP000797356"/>
    </source>
</evidence>
<dbReference type="InterPro" id="IPR032675">
    <property type="entry name" value="LRR_dom_sf"/>
</dbReference>
<dbReference type="Gene3D" id="1.10.10.10">
    <property type="entry name" value="Winged helix-like DNA-binding domain superfamily/Winged helix DNA-binding domain"/>
    <property type="match status" value="1"/>
</dbReference>
<keyword evidence="5" id="KW-0611">Plant defense</keyword>
<comment type="similarity">
    <text evidence="1">Belongs to the disease resistance NB-LRR family.</text>
</comment>
<organism evidence="12 13">
    <name type="scientific">Cocos nucifera</name>
    <name type="common">Coconut palm</name>
    <dbReference type="NCBI Taxonomy" id="13894"/>
    <lineage>
        <taxon>Eukaryota</taxon>
        <taxon>Viridiplantae</taxon>
        <taxon>Streptophyta</taxon>
        <taxon>Embryophyta</taxon>
        <taxon>Tracheophyta</taxon>
        <taxon>Spermatophyta</taxon>
        <taxon>Magnoliopsida</taxon>
        <taxon>Liliopsida</taxon>
        <taxon>Arecaceae</taxon>
        <taxon>Arecoideae</taxon>
        <taxon>Cocoseae</taxon>
        <taxon>Attaleinae</taxon>
        <taxon>Cocos</taxon>
    </lineage>
</organism>
<dbReference type="FunFam" id="1.10.10.10:FF:000322">
    <property type="entry name" value="Probable disease resistance protein At1g63360"/>
    <property type="match status" value="1"/>
</dbReference>
<dbReference type="Pfam" id="PF23559">
    <property type="entry name" value="WHD_DRP"/>
    <property type="match status" value="1"/>
</dbReference>
<dbReference type="CDD" id="cd14798">
    <property type="entry name" value="RX-CC_like"/>
    <property type="match status" value="1"/>
</dbReference>
<feature type="domain" description="Disease resistance protein winged helix" evidence="10">
    <location>
        <begin position="429"/>
        <end position="496"/>
    </location>
</feature>
<evidence type="ECO:0000256" key="1">
    <source>
        <dbReference type="ARBA" id="ARBA00008894"/>
    </source>
</evidence>
<evidence type="ECO:0000256" key="7">
    <source>
        <dbReference type="SAM" id="MobiDB-lite"/>
    </source>
</evidence>
<dbReference type="GO" id="GO:0005524">
    <property type="term" value="F:ATP binding"/>
    <property type="evidence" value="ECO:0007669"/>
    <property type="project" value="UniProtKB-KW"/>
</dbReference>
<dbReference type="InterPro" id="IPR038005">
    <property type="entry name" value="RX-like_CC"/>
</dbReference>
<dbReference type="OrthoDB" id="1111193at2759"/>
<dbReference type="InterPro" id="IPR003591">
    <property type="entry name" value="Leu-rich_rpt_typical-subtyp"/>
</dbReference>
<dbReference type="GO" id="GO:0043531">
    <property type="term" value="F:ADP binding"/>
    <property type="evidence" value="ECO:0007669"/>
    <property type="project" value="InterPro"/>
</dbReference>
<dbReference type="GO" id="GO:0009626">
    <property type="term" value="P:plant-type hypersensitive response"/>
    <property type="evidence" value="ECO:0007669"/>
    <property type="project" value="UniProtKB-ARBA"/>
</dbReference>
<proteinExistence type="inferred from homology"/>
<dbReference type="InterPro" id="IPR002182">
    <property type="entry name" value="NB-ARC"/>
</dbReference>
<dbReference type="SMART" id="SM00369">
    <property type="entry name" value="LRR_TYP"/>
    <property type="match status" value="4"/>
</dbReference>
<reference evidence="12" key="1">
    <citation type="journal article" date="2017" name="Gigascience">
        <title>The genome draft of coconut (Cocos nucifera).</title>
        <authorList>
            <person name="Xiao Y."/>
            <person name="Xu P."/>
            <person name="Fan H."/>
            <person name="Baudouin L."/>
            <person name="Xia W."/>
            <person name="Bocs S."/>
            <person name="Xu J."/>
            <person name="Li Q."/>
            <person name="Guo A."/>
            <person name="Zhou L."/>
            <person name="Li J."/>
            <person name="Wu Y."/>
            <person name="Ma Z."/>
            <person name="Armero A."/>
            <person name="Issali A.E."/>
            <person name="Liu N."/>
            <person name="Peng M."/>
            <person name="Yang Y."/>
        </authorList>
    </citation>
    <scope>NUCLEOTIDE SEQUENCE</scope>
    <source>
        <tissue evidence="12">Spear leaf of Hainan Tall coconut</tissue>
    </source>
</reference>